<dbReference type="AlphaFoldDB" id="A0A7R9JE55"/>
<sequence>MTCHDCIPPIVSCQASDTAQSAVQYFEQQTSCVSADWREGGPTLGESTTILRQPTGSKIFSEGPMHGRGKRIDPSWSFMVAEFPRPCGFLYNSDDATIQQQASRVCPLQPHRMIVAKVKKVMRPDYTSTIYKVKVKKELKAPDLRAPLSERPALTEGVNSSRRWKLAKTEKGGFPISQ</sequence>
<gene>
    <name evidence="1" type="ORF">TCMB3V08_LOCUS10195</name>
</gene>
<accession>A0A7R9JE55</accession>
<proteinExistence type="predicted"/>
<dbReference type="EMBL" id="OE185944">
    <property type="protein sequence ID" value="CAD7577647.1"/>
    <property type="molecule type" value="Genomic_DNA"/>
</dbReference>
<evidence type="ECO:0000313" key="1">
    <source>
        <dbReference type="EMBL" id="CAD7577647.1"/>
    </source>
</evidence>
<name>A0A7R9JE55_TIMCA</name>
<protein>
    <submittedName>
        <fullName evidence="1">(California timema) hypothetical protein</fullName>
    </submittedName>
</protein>
<reference evidence="1" key="1">
    <citation type="submission" date="2020-11" db="EMBL/GenBank/DDBJ databases">
        <authorList>
            <person name="Tran Van P."/>
        </authorList>
    </citation>
    <scope>NUCLEOTIDE SEQUENCE</scope>
</reference>
<organism evidence="1">
    <name type="scientific">Timema californicum</name>
    <name type="common">California timema</name>
    <name type="synonym">Walking stick</name>
    <dbReference type="NCBI Taxonomy" id="61474"/>
    <lineage>
        <taxon>Eukaryota</taxon>
        <taxon>Metazoa</taxon>
        <taxon>Ecdysozoa</taxon>
        <taxon>Arthropoda</taxon>
        <taxon>Hexapoda</taxon>
        <taxon>Insecta</taxon>
        <taxon>Pterygota</taxon>
        <taxon>Neoptera</taxon>
        <taxon>Polyneoptera</taxon>
        <taxon>Phasmatodea</taxon>
        <taxon>Timematodea</taxon>
        <taxon>Timematoidea</taxon>
        <taxon>Timematidae</taxon>
        <taxon>Timema</taxon>
    </lineage>
</organism>